<evidence type="ECO:0000313" key="5">
    <source>
        <dbReference type="Proteomes" id="UP000198935"/>
    </source>
</evidence>
<dbReference type="CDD" id="cd08021">
    <property type="entry name" value="M20_Acy1_YhaA-like"/>
    <property type="match status" value="1"/>
</dbReference>
<proteinExistence type="predicted"/>
<keyword evidence="5" id="KW-1185">Reference proteome</keyword>
<accession>A0A1H3QU81</accession>
<dbReference type="Pfam" id="PF07687">
    <property type="entry name" value="M20_dimer"/>
    <property type="match status" value="1"/>
</dbReference>
<evidence type="ECO:0000313" key="4">
    <source>
        <dbReference type="EMBL" id="SDZ16575.1"/>
    </source>
</evidence>
<dbReference type="PANTHER" id="PTHR11014:SF63">
    <property type="entry name" value="METALLOPEPTIDASE, PUTATIVE (AFU_ORTHOLOGUE AFUA_6G09600)-RELATED"/>
    <property type="match status" value="1"/>
</dbReference>
<gene>
    <name evidence="4" type="ORF">SAMN05421736_10739</name>
</gene>
<protein>
    <submittedName>
        <fullName evidence="4">Amidohydrolase</fullName>
    </submittedName>
</protein>
<dbReference type="SUPFAM" id="SSF53187">
    <property type="entry name" value="Zn-dependent exopeptidases"/>
    <property type="match status" value="1"/>
</dbReference>
<keyword evidence="1 4" id="KW-0378">Hydrolase</keyword>
<feature type="binding site" evidence="2">
    <location>
        <position position="366"/>
    </location>
    <ligand>
        <name>Mn(2+)</name>
        <dbReference type="ChEBI" id="CHEBI:29035"/>
        <label>2</label>
    </ligand>
</feature>
<dbReference type="GO" id="GO:0050118">
    <property type="term" value="F:N-acetyldiaminopimelate deacetylase activity"/>
    <property type="evidence" value="ECO:0007669"/>
    <property type="project" value="UniProtKB-ARBA"/>
</dbReference>
<dbReference type="GO" id="GO:0019877">
    <property type="term" value="P:diaminopimelate biosynthetic process"/>
    <property type="evidence" value="ECO:0007669"/>
    <property type="project" value="UniProtKB-ARBA"/>
</dbReference>
<dbReference type="FunFam" id="3.30.70.360:FF:000001">
    <property type="entry name" value="N-acetyldiaminopimelate deacetylase"/>
    <property type="match status" value="1"/>
</dbReference>
<sequence>MTKLLESLFDRLDELYPEMVQLRRHFHENPELSFQEVETPATIASYLNELGIEYQENVGGQGVVGTIRGAFPGKTVALRADFDALPIQEENDIDYKSKNPGVMHACGHDAHTATLLVLAKALQERKAELHGNIVLIFQFAEELSPGGAKPMIEAGCLDGVDVVFGTHVWATLPVGKVGYCSGPAMAAADGFDVTVIGKGGHGAAPHETIDSLVVASTLVTNMQQIVSRNVDPLKSAVVSVGSFHAGEAFNVISDTATLRGTVRTFDSDVQDSIMEKLERYIAGTCEAAGATYEYYYHKGYPALINHEEETEHVVESARCVVGEENVVKLDPVMGGEDFAYYLQHRPGTFFFTGAGNAEKGIVYPHHHPKFNIDEQAMLIAGKVMAKATCDYLVQSSAQTPENTVSVSSKRRT</sequence>
<feature type="binding site" evidence="2">
    <location>
        <position position="142"/>
    </location>
    <ligand>
        <name>Mn(2+)</name>
        <dbReference type="ChEBI" id="CHEBI:29035"/>
        <label>2</label>
    </ligand>
</feature>
<evidence type="ECO:0000256" key="2">
    <source>
        <dbReference type="PIRSR" id="PIRSR005962-1"/>
    </source>
</evidence>
<feature type="domain" description="Peptidase M20 dimerisation" evidence="3">
    <location>
        <begin position="190"/>
        <end position="282"/>
    </location>
</feature>
<reference evidence="5" key="1">
    <citation type="submission" date="2016-10" db="EMBL/GenBank/DDBJ databases">
        <authorList>
            <person name="Varghese N."/>
            <person name="Submissions S."/>
        </authorList>
    </citation>
    <scope>NUCLEOTIDE SEQUENCE [LARGE SCALE GENOMIC DNA]</scope>
    <source>
        <strain evidence="5">SP</strain>
    </source>
</reference>
<name>A0A1H3QU81_9BACI</name>
<dbReference type="PIRSF" id="PIRSF005962">
    <property type="entry name" value="Pept_M20D_amidohydro"/>
    <property type="match status" value="1"/>
</dbReference>
<dbReference type="InterPro" id="IPR017439">
    <property type="entry name" value="Amidohydrolase"/>
</dbReference>
<dbReference type="STRING" id="1503961.SAMN05421736_10739"/>
<dbReference type="EMBL" id="FNPI01000007">
    <property type="protein sequence ID" value="SDZ16575.1"/>
    <property type="molecule type" value="Genomic_DNA"/>
</dbReference>
<feature type="binding site" evidence="2">
    <location>
        <position position="167"/>
    </location>
    <ligand>
        <name>Mn(2+)</name>
        <dbReference type="ChEBI" id="CHEBI:29035"/>
        <label>2</label>
    </ligand>
</feature>
<feature type="binding site" evidence="2">
    <location>
        <position position="108"/>
    </location>
    <ligand>
        <name>Mn(2+)</name>
        <dbReference type="ChEBI" id="CHEBI:29035"/>
        <label>2</label>
    </ligand>
</feature>
<dbReference type="SUPFAM" id="SSF55031">
    <property type="entry name" value="Bacterial exopeptidase dimerisation domain"/>
    <property type="match status" value="1"/>
</dbReference>
<dbReference type="InterPro" id="IPR002933">
    <property type="entry name" value="Peptidase_M20"/>
</dbReference>
<keyword evidence="2" id="KW-0479">Metal-binding</keyword>
<dbReference type="InterPro" id="IPR011650">
    <property type="entry name" value="Peptidase_M20_dimer"/>
</dbReference>
<dbReference type="Gene3D" id="3.30.70.360">
    <property type="match status" value="1"/>
</dbReference>
<dbReference type="Pfam" id="PF01546">
    <property type="entry name" value="Peptidase_M20"/>
    <property type="match status" value="1"/>
</dbReference>
<evidence type="ECO:0000259" key="3">
    <source>
        <dbReference type="Pfam" id="PF07687"/>
    </source>
</evidence>
<dbReference type="PANTHER" id="PTHR11014">
    <property type="entry name" value="PEPTIDASE M20 FAMILY MEMBER"/>
    <property type="match status" value="1"/>
</dbReference>
<evidence type="ECO:0000256" key="1">
    <source>
        <dbReference type="ARBA" id="ARBA00022801"/>
    </source>
</evidence>
<dbReference type="AlphaFoldDB" id="A0A1H3QU81"/>
<dbReference type="NCBIfam" id="TIGR01891">
    <property type="entry name" value="amidohydrolases"/>
    <property type="match status" value="1"/>
</dbReference>
<dbReference type="Proteomes" id="UP000198935">
    <property type="component" value="Unassembled WGS sequence"/>
</dbReference>
<organism evidence="4 5">
    <name type="scientific">Evansella caseinilytica</name>
    <dbReference type="NCBI Taxonomy" id="1503961"/>
    <lineage>
        <taxon>Bacteria</taxon>
        <taxon>Bacillati</taxon>
        <taxon>Bacillota</taxon>
        <taxon>Bacilli</taxon>
        <taxon>Bacillales</taxon>
        <taxon>Bacillaceae</taxon>
        <taxon>Evansella</taxon>
    </lineage>
</organism>
<dbReference type="GO" id="GO:0046872">
    <property type="term" value="F:metal ion binding"/>
    <property type="evidence" value="ECO:0007669"/>
    <property type="project" value="UniProtKB-KW"/>
</dbReference>
<dbReference type="Gene3D" id="3.40.630.10">
    <property type="entry name" value="Zn peptidases"/>
    <property type="match status" value="1"/>
</dbReference>
<dbReference type="InterPro" id="IPR036264">
    <property type="entry name" value="Bact_exopeptidase_dim_dom"/>
</dbReference>
<feature type="binding site" evidence="2">
    <location>
        <position position="106"/>
    </location>
    <ligand>
        <name>Mn(2+)</name>
        <dbReference type="ChEBI" id="CHEBI:29035"/>
        <label>2</label>
    </ligand>
</feature>
<comment type="cofactor">
    <cofactor evidence="2">
        <name>Mn(2+)</name>
        <dbReference type="ChEBI" id="CHEBI:29035"/>
    </cofactor>
    <text evidence="2">The Mn(2+) ion enhances activity.</text>
</comment>
<keyword evidence="2" id="KW-0464">Manganese</keyword>